<dbReference type="AlphaFoldDB" id="A0A1E3X9Q6"/>
<organism evidence="1 2">
    <name type="scientific">Candidatus Scalindua rubra</name>
    <dbReference type="NCBI Taxonomy" id="1872076"/>
    <lineage>
        <taxon>Bacteria</taxon>
        <taxon>Pseudomonadati</taxon>
        <taxon>Planctomycetota</taxon>
        <taxon>Candidatus Brocadiia</taxon>
        <taxon>Candidatus Brocadiales</taxon>
        <taxon>Candidatus Scalinduaceae</taxon>
        <taxon>Candidatus Scalindua</taxon>
    </lineage>
</organism>
<gene>
    <name evidence="1" type="ORF">SCARUB_02512</name>
</gene>
<evidence type="ECO:0000313" key="1">
    <source>
        <dbReference type="EMBL" id="ODS32361.1"/>
    </source>
</evidence>
<protein>
    <submittedName>
        <fullName evidence="1">Uncharacterized protein</fullName>
    </submittedName>
</protein>
<proteinExistence type="predicted"/>
<accession>A0A1E3X9Q6</accession>
<dbReference type="EMBL" id="MAYW01000066">
    <property type="protein sequence ID" value="ODS32361.1"/>
    <property type="molecule type" value="Genomic_DNA"/>
</dbReference>
<name>A0A1E3X9Q6_9BACT</name>
<dbReference type="InterPro" id="IPR041025">
    <property type="entry name" value="HNH_repeat"/>
</dbReference>
<comment type="caution">
    <text evidence="1">The sequence shown here is derived from an EMBL/GenBank/DDBJ whole genome shotgun (WGS) entry which is preliminary data.</text>
</comment>
<dbReference type="Proteomes" id="UP000094056">
    <property type="component" value="Unassembled WGS sequence"/>
</dbReference>
<dbReference type="Pfam" id="PF18780">
    <property type="entry name" value="HNH_repeat"/>
    <property type="match status" value="1"/>
</dbReference>
<evidence type="ECO:0000313" key="2">
    <source>
        <dbReference type="Proteomes" id="UP000094056"/>
    </source>
</evidence>
<sequence>MKFQLTPYNINASDEDLINDLKKVATELKKDTLTHEEYNKRGRFCSDTPSRRFGGWLNALEKAGLKKTREYNISEEEWFNNIEEVWIKLQEILI</sequence>
<reference evidence="1 2" key="1">
    <citation type="submission" date="2016-07" db="EMBL/GenBank/DDBJ databases">
        <title>Draft genome of Scalindua rubra, obtained from a brine-seawater interface in the Red Sea, sheds light on salt adaptation in anammox bacteria.</title>
        <authorList>
            <person name="Speth D.R."/>
            <person name="Lagkouvardos I."/>
            <person name="Wang Y."/>
            <person name="Qian P.-Y."/>
            <person name="Dutilh B.E."/>
            <person name="Jetten M.S."/>
        </authorList>
    </citation>
    <scope>NUCLEOTIDE SEQUENCE [LARGE SCALE GENOMIC DNA]</scope>
    <source>
        <strain evidence="1">BSI-1</strain>
    </source>
</reference>